<evidence type="ECO:0000313" key="1">
    <source>
        <dbReference type="Proteomes" id="UP000492821"/>
    </source>
</evidence>
<sequence length="88" mass="9959">MKTNPSRIMKTDVGVEAVMGTGFCGLEEQRNSSHKPVHISMFVGNEKYRKRIFCKGVEVSLAGEHTSDRLLYRTVLKQVHKKCKPVPI</sequence>
<organism evidence="1 2">
    <name type="scientific">Panagrellus redivivus</name>
    <name type="common">Microworm</name>
    <dbReference type="NCBI Taxonomy" id="6233"/>
    <lineage>
        <taxon>Eukaryota</taxon>
        <taxon>Metazoa</taxon>
        <taxon>Ecdysozoa</taxon>
        <taxon>Nematoda</taxon>
        <taxon>Chromadorea</taxon>
        <taxon>Rhabditida</taxon>
        <taxon>Tylenchina</taxon>
        <taxon>Panagrolaimomorpha</taxon>
        <taxon>Panagrolaimoidea</taxon>
        <taxon>Panagrolaimidae</taxon>
        <taxon>Panagrellus</taxon>
    </lineage>
</organism>
<dbReference type="Proteomes" id="UP000492821">
    <property type="component" value="Unassembled WGS sequence"/>
</dbReference>
<name>A0A7E4W861_PANRE</name>
<proteinExistence type="predicted"/>
<dbReference type="WBParaSite" id="Pan_g8025.t1">
    <property type="protein sequence ID" value="Pan_g8025.t1"/>
    <property type="gene ID" value="Pan_g8025"/>
</dbReference>
<protein>
    <submittedName>
        <fullName evidence="2">Protein kinase domain-containing protein</fullName>
    </submittedName>
</protein>
<evidence type="ECO:0000313" key="2">
    <source>
        <dbReference type="WBParaSite" id="Pan_g8025.t1"/>
    </source>
</evidence>
<accession>A0A7E4W861</accession>
<reference evidence="1" key="1">
    <citation type="journal article" date="2013" name="Genetics">
        <title>The draft genome and transcriptome of Panagrellus redivivus are shaped by the harsh demands of a free-living lifestyle.</title>
        <authorList>
            <person name="Srinivasan J."/>
            <person name="Dillman A.R."/>
            <person name="Macchietto M.G."/>
            <person name="Heikkinen L."/>
            <person name="Lakso M."/>
            <person name="Fracchia K.M."/>
            <person name="Antoshechkin I."/>
            <person name="Mortazavi A."/>
            <person name="Wong G."/>
            <person name="Sternberg P.W."/>
        </authorList>
    </citation>
    <scope>NUCLEOTIDE SEQUENCE [LARGE SCALE GENOMIC DNA]</scope>
    <source>
        <strain evidence="1">MT8872</strain>
    </source>
</reference>
<keyword evidence="1" id="KW-1185">Reference proteome</keyword>
<dbReference type="AlphaFoldDB" id="A0A7E4W861"/>
<reference evidence="2" key="2">
    <citation type="submission" date="2020-10" db="UniProtKB">
        <authorList>
            <consortium name="WormBaseParasite"/>
        </authorList>
    </citation>
    <scope>IDENTIFICATION</scope>
</reference>